<gene>
    <name evidence="2" type="ORF">AS030_06455</name>
</gene>
<dbReference type="Pfam" id="PF13175">
    <property type="entry name" value="AAA_15"/>
    <property type="match status" value="2"/>
</dbReference>
<dbReference type="OrthoDB" id="9784297at2"/>
<protein>
    <recommendedName>
        <fullName evidence="1">Endonuclease GajA/Old nuclease/RecF-like AAA domain-containing protein</fullName>
    </recommendedName>
</protein>
<dbReference type="PANTHER" id="PTHR43581">
    <property type="entry name" value="ATP/GTP PHOSPHATASE"/>
    <property type="match status" value="1"/>
</dbReference>
<dbReference type="InterPro" id="IPR051396">
    <property type="entry name" value="Bact_Antivir_Def_Nuclease"/>
</dbReference>
<dbReference type="AlphaFoldDB" id="A0A0V8JDZ0"/>
<organism evidence="2 3">
    <name type="scientific">Fictibacillus enclensis</name>
    <dbReference type="NCBI Taxonomy" id="1017270"/>
    <lineage>
        <taxon>Bacteria</taxon>
        <taxon>Bacillati</taxon>
        <taxon>Bacillota</taxon>
        <taxon>Bacilli</taxon>
        <taxon>Bacillales</taxon>
        <taxon>Fictibacillaceae</taxon>
        <taxon>Fictibacillus</taxon>
    </lineage>
</organism>
<evidence type="ECO:0000313" key="3">
    <source>
        <dbReference type="Proteomes" id="UP000054099"/>
    </source>
</evidence>
<evidence type="ECO:0000313" key="2">
    <source>
        <dbReference type="EMBL" id="KSU85156.1"/>
    </source>
</evidence>
<dbReference type="SUPFAM" id="SSF52540">
    <property type="entry name" value="P-loop containing nucleoside triphosphate hydrolases"/>
    <property type="match status" value="1"/>
</dbReference>
<sequence length="384" mass="44374">MDIKSMTVKNYRSIGDRPPLHIELGDLTVLSGTNDSGKTSFLISSYLSSVVLHNRKLVKSDFHYKLGSLKGSVHFNDVQGESHEDQIVRWEFGLTEEQCDNIYRIYNRGSLKAQIEITGVIINEESLREFLKTVSIFVDVPLSPPNGHYLHDWTDKDEFTSFCINFFKLERSGDTSFFVELLYKELTNILSKIERRLDSLFIFSSTRDRIFNISLDGIETSEQVTSELVEFYKEINKEERRRKGDYQKFIEYCKVLFPDLEQIEIGTPVDKVINEDLFITWSKSQNTHYHPLSRSGAGITNVLYIISRLIGNFSDSFIVFIDEPENGLHPKLQMKIVSLLKKLTKEFNVKVILSTHSPFIMQKVKGNDKLYLLEHNGQGSPYRI</sequence>
<dbReference type="Gene3D" id="3.40.50.300">
    <property type="entry name" value="P-loop containing nucleotide triphosphate hydrolases"/>
    <property type="match status" value="1"/>
</dbReference>
<dbReference type="InterPro" id="IPR041685">
    <property type="entry name" value="AAA_GajA/Old/RecF-like"/>
</dbReference>
<evidence type="ECO:0000259" key="1">
    <source>
        <dbReference type="Pfam" id="PF13175"/>
    </source>
</evidence>
<dbReference type="InterPro" id="IPR027417">
    <property type="entry name" value="P-loop_NTPase"/>
</dbReference>
<feature type="domain" description="Endonuclease GajA/Old nuclease/RecF-like AAA" evidence="1">
    <location>
        <begin position="1"/>
        <end position="42"/>
    </location>
</feature>
<dbReference type="Proteomes" id="UP000054099">
    <property type="component" value="Unassembled WGS sequence"/>
</dbReference>
<dbReference type="RefSeq" id="WP_061969632.1">
    <property type="nucleotide sequence ID" value="NZ_FMAV01000001.1"/>
</dbReference>
<name>A0A0V8JDZ0_9BACL</name>
<feature type="domain" description="Endonuclease GajA/Old nuclease/RecF-like AAA" evidence="1">
    <location>
        <begin position="193"/>
        <end position="360"/>
    </location>
</feature>
<dbReference type="PANTHER" id="PTHR43581:SF4">
    <property type="entry name" value="ATP_GTP PHOSPHATASE"/>
    <property type="match status" value="1"/>
</dbReference>
<keyword evidence="3" id="KW-1185">Reference proteome</keyword>
<proteinExistence type="predicted"/>
<comment type="caution">
    <text evidence="2">The sequence shown here is derived from an EMBL/GenBank/DDBJ whole genome shotgun (WGS) entry which is preliminary data.</text>
</comment>
<reference evidence="2 3" key="1">
    <citation type="journal article" date="2014" name="Antonie Van Leeuwenhoek">
        <title>Fictibacillus enclensis sp. nov., isolated from marine sediment.</title>
        <authorList>
            <person name="Dastager S.G."/>
            <person name="Mawlankar R."/>
            <person name="Srinivasan K."/>
            <person name="Tang S.K."/>
            <person name="Lee J.C."/>
            <person name="Ramana V.V."/>
            <person name="Shouche Y.S."/>
        </authorList>
    </citation>
    <scope>NUCLEOTIDE SEQUENCE [LARGE SCALE GENOMIC DNA]</scope>
    <source>
        <strain evidence="2 3">NIO-1003</strain>
    </source>
</reference>
<dbReference type="EMBL" id="LNQN01000001">
    <property type="protein sequence ID" value="KSU85156.1"/>
    <property type="molecule type" value="Genomic_DNA"/>
</dbReference>
<accession>A0A0V8JDZ0</accession>